<organism evidence="2 3">
    <name type="scientific">Octopus sinensis</name>
    <name type="common">East Asian common octopus</name>
    <dbReference type="NCBI Taxonomy" id="2607531"/>
    <lineage>
        <taxon>Eukaryota</taxon>
        <taxon>Metazoa</taxon>
        <taxon>Spiralia</taxon>
        <taxon>Lophotrochozoa</taxon>
        <taxon>Mollusca</taxon>
        <taxon>Cephalopoda</taxon>
        <taxon>Coleoidea</taxon>
        <taxon>Octopodiformes</taxon>
        <taxon>Octopoda</taxon>
        <taxon>Incirrata</taxon>
        <taxon>Octopodidae</taxon>
        <taxon>Octopus</taxon>
    </lineage>
</organism>
<name>A0A6P7TG49_9MOLL</name>
<dbReference type="CDD" id="cd19177">
    <property type="entry name" value="SET_SETD4"/>
    <property type="match status" value="1"/>
</dbReference>
<feature type="domain" description="SET" evidence="1">
    <location>
        <begin position="41"/>
        <end position="264"/>
    </location>
</feature>
<dbReference type="InterPro" id="IPR046341">
    <property type="entry name" value="SET_dom_sf"/>
</dbReference>
<dbReference type="InterPro" id="IPR044429">
    <property type="entry name" value="SETD4_SET"/>
</dbReference>
<dbReference type="RefSeq" id="XP_029650344.1">
    <property type="nucleotide sequence ID" value="XM_029794484.2"/>
</dbReference>
<reference evidence="3 4" key="1">
    <citation type="submission" date="2025-08" db="UniProtKB">
        <authorList>
            <consortium name="RefSeq"/>
        </authorList>
    </citation>
    <scope>IDENTIFICATION</scope>
</reference>
<dbReference type="GO" id="GO:0016279">
    <property type="term" value="F:protein-lysine N-methyltransferase activity"/>
    <property type="evidence" value="ECO:0007669"/>
    <property type="project" value="InterPro"/>
</dbReference>
<dbReference type="RefSeq" id="XP_029650345.1">
    <property type="nucleotide sequence ID" value="XM_029794485.2"/>
</dbReference>
<dbReference type="PANTHER" id="PTHR13271:SF151">
    <property type="entry name" value="SET DOMAIN-CONTAINING PROTEIN 4"/>
    <property type="match status" value="1"/>
</dbReference>
<keyword evidence="2" id="KW-1185">Reference proteome</keyword>
<dbReference type="RefSeq" id="XP_036368607.1">
    <property type="nucleotide sequence ID" value="XM_036512714.1"/>
</dbReference>
<evidence type="ECO:0000313" key="3">
    <source>
        <dbReference type="RefSeq" id="XP_029650344.1"/>
    </source>
</evidence>
<dbReference type="InterPro" id="IPR050600">
    <property type="entry name" value="SETD3_SETD6_MTase"/>
</dbReference>
<sequence length="425" mass="49144">MAKGRTWRQRKRKVKADPSLFDSKYVHLLKWMRATDNFKPPSLSPRVFPNTGRGLMTVKPLQPGDVLISVPAGLIITTTVVLDSDVSSLIKRCNPPITAQAALSVFLLAERAKSSDSVWSSYISMLPLEFDTITNWETEAVDALPPYTSRLAQKSLKTFYDAYAAISQCCCALDYPYLTSVLTCKKNFRWAWNVVNTRCVYFEVPTSPYIEESGKNCALIPYLDLLNHSPDAKVITEFNKVTNCFEILTLDSYRKYDQVFIKYGPHNNSELLVEYGFIIPDNPHNFYEFSFDTIRDFSTCLDIACFRQKEEILEKYNLKKQLHYLGDAGISWNLQSVLHILNMSWQELNCWESCLSKKEWPPEVLEFTINLVKFIMDKHSSELQLLEPRTQKLKYGEQVRRLWQEEVNILNEMMKELNSEKALNL</sequence>
<dbReference type="AlphaFoldDB" id="A0A6P7TG49"/>
<dbReference type="RefSeq" id="XP_036368608.1">
    <property type="nucleotide sequence ID" value="XM_036512715.1"/>
</dbReference>
<proteinExistence type="predicted"/>
<dbReference type="KEGG" id="osn:115223814"/>
<dbReference type="Proteomes" id="UP000515154">
    <property type="component" value="Linkage group LG24"/>
</dbReference>
<evidence type="ECO:0000313" key="4">
    <source>
        <dbReference type="RefSeq" id="XP_029650345.1"/>
    </source>
</evidence>
<evidence type="ECO:0000313" key="5">
    <source>
        <dbReference type="RefSeq" id="XP_036368607.1"/>
    </source>
</evidence>
<accession>A0A6P7TG49</accession>
<evidence type="ECO:0000313" key="6">
    <source>
        <dbReference type="RefSeq" id="XP_036368608.1"/>
    </source>
</evidence>
<dbReference type="InterPro" id="IPR001214">
    <property type="entry name" value="SET_dom"/>
</dbReference>
<dbReference type="SUPFAM" id="SSF82199">
    <property type="entry name" value="SET domain"/>
    <property type="match status" value="1"/>
</dbReference>
<gene>
    <name evidence="3 4 5 6" type="primary">LOC115223814</name>
</gene>
<protein>
    <submittedName>
        <fullName evidence="3 4">SET domain-containing protein 4-like</fullName>
    </submittedName>
</protein>
<evidence type="ECO:0000313" key="2">
    <source>
        <dbReference type="Proteomes" id="UP000515154"/>
    </source>
</evidence>
<dbReference type="PROSITE" id="PS50280">
    <property type="entry name" value="SET"/>
    <property type="match status" value="1"/>
</dbReference>
<evidence type="ECO:0000259" key="1">
    <source>
        <dbReference type="PROSITE" id="PS50280"/>
    </source>
</evidence>
<dbReference type="PANTHER" id="PTHR13271">
    <property type="entry name" value="UNCHARACTERIZED PUTATIVE METHYLTRANSFERASE"/>
    <property type="match status" value="1"/>
</dbReference>
<dbReference type="Gene3D" id="3.90.1410.10">
    <property type="entry name" value="set domain protein methyltransferase, domain 1"/>
    <property type="match status" value="1"/>
</dbReference>
<dbReference type="Pfam" id="PF00856">
    <property type="entry name" value="SET"/>
    <property type="match status" value="1"/>
</dbReference>